<proteinExistence type="inferred from homology"/>
<sequence length="255" mass="29706">MSKEHDKKISVVINTYNAEEFLAQTLDSVRGFDEIVICDMHSTDSTLQIAEQYGCKIVFHRKEPIVEPARNFAIQSATYNWILLLDADETITKEMKTYLQDFISRAHTYKAIRMARRNFFMGRFMHGSYPDRIIRFFRKDAVHWGEHVHAIPEIDGDIYNLTTTEPKLAINHLPQESVETIIAKLNRYSSESVIHKQKKYSIFALFTKPFFHFFKPYILKKGFLDGKAGLIFAALKSQNALMQVLKTWEKDSKTK</sequence>
<dbReference type="CDD" id="cd02511">
    <property type="entry name" value="Beta4Glucosyltransferase"/>
    <property type="match status" value="1"/>
</dbReference>
<keyword evidence="4" id="KW-1185">Reference proteome</keyword>
<comment type="caution">
    <text evidence="3">The sequence shown here is derived from an EMBL/GenBank/DDBJ whole genome shotgun (WGS) entry which is preliminary data.</text>
</comment>
<dbReference type="PANTHER" id="PTHR43630">
    <property type="entry name" value="POLY-BETA-1,6-N-ACETYL-D-GLUCOSAMINE SYNTHASE"/>
    <property type="match status" value="1"/>
</dbReference>
<evidence type="ECO:0000313" key="4">
    <source>
        <dbReference type="Proteomes" id="UP001209317"/>
    </source>
</evidence>
<dbReference type="AlphaFoldDB" id="A0AAE3IN71"/>
<dbReference type="InterPro" id="IPR029044">
    <property type="entry name" value="Nucleotide-diphossugar_trans"/>
</dbReference>
<dbReference type="EMBL" id="JAOTPL010000018">
    <property type="protein sequence ID" value="MCU7695110.1"/>
    <property type="molecule type" value="Genomic_DNA"/>
</dbReference>
<dbReference type="InterPro" id="IPR001173">
    <property type="entry name" value="Glyco_trans_2-like"/>
</dbReference>
<organism evidence="3 4">
    <name type="scientific">Haoranjiania flava</name>
    <dbReference type="NCBI Taxonomy" id="1856322"/>
    <lineage>
        <taxon>Bacteria</taxon>
        <taxon>Pseudomonadati</taxon>
        <taxon>Bacteroidota</taxon>
        <taxon>Chitinophagia</taxon>
        <taxon>Chitinophagales</taxon>
        <taxon>Chitinophagaceae</taxon>
        <taxon>Haoranjiania</taxon>
    </lineage>
</organism>
<accession>A0AAE3IN71</accession>
<evidence type="ECO:0000313" key="3">
    <source>
        <dbReference type="EMBL" id="MCU7695110.1"/>
    </source>
</evidence>
<dbReference type="Pfam" id="PF00535">
    <property type="entry name" value="Glycos_transf_2"/>
    <property type="match status" value="1"/>
</dbReference>
<dbReference type="SUPFAM" id="SSF53448">
    <property type="entry name" value="Nucleotide-diphospho-sugar transferases"/>
    <property type="match status" value="1"/>
</dbReference>
<dbReference type="Proteomes" id="UP001209317">
    <property type="component" value="Unassembled WGS sequence"/>
</dbReference>
<evidence type="ECO:0000259" key="2">
    <source>
        <dbReference type="Pfam" id="PF00535"/>
    </source>
</evidence>
<reference evidence="3" key="1">
    <citation type="submission" date="2022-10" db="EMBL/GenBank/DDBJ databases">
        <authorList>
            <person name="Kim H.S."/>
            <person name="Kim J.-S."/>
            <person name="Suh M.K."/>
            <person name="Eom M.K."/>
            <person name="Lee J.-S."/>
        </authorList>
    </citation>
    <scope>NUCLEOTIDE SEQUENCE</scope>
    <source>
        <strain evidence="3">LIP-5</strain>
    </source>
</reference>
<gene>
    <name evidence="3" type="ORF">OD355_11335</name>
</gene>
<protein>
    <submittedName>
        <fullName evidence="3">Glycosyltransferase family 2 protein</fullName>
    </submittedName>
</protein>
<evidence type="ECO:0000256" key="1">
    <source>
        <dbReference type="ARBA" id="ARBA00038494"/>
    </source>
</evidence>
<dbReference type="Gene3D" id="3.90.550.10">
    <property type="entry name" value="Spore Coat Polysaccharide Biosynthesis Protein SpsA, Chain A"/>
    <property type="match status" value="1"/>
</dbReference>
<comment type="similarity">
    <text evidence="1">Belongs to the glycosyltransferase 2 family. WaaE/KdtX subfamily.</text>
</comment>
<dbReference type="RefSeq" id="WP_263038597.1">
    <property type="nucleotide sequence ID" value="NZ_JAOTPL010000018.1"/>
</dbReference>
<name>A0AAE3IN71_9BACT</name>
<dbReference type="PANTHER" id="PTHR43630:SF2">
    <property type="entry name" value="GLYCOSYLTRANSFERASE"/>
    <property type="match status" value="1"/>
</dbReference>
<feature type="domain" description="Glycosyltransferase 2-like" evidence="2">
    <location>
        <begin position="10"/>
        <end position="109"/>
    </location>
</feature>